<feature type="compositionally biased region" description="Polar residues" evidence="3">
    <location>
        <begin position="10"/>
        <end position="23"/>
    </location>
</feature>
<dbReference type="EMBL" id="CADCVF010000018">
    <property type="protein sequence ID" value="CAA9449776.1"/>
    <property type="molecule type" value="Genomic_DNA"/>
</dbReference>
<dbReference type="Gene3D" id="2.40.10.120">
    <property type="match status" value="1"/>
</dbReference>
<dbReference type="InterPro" id="IPR001478">
    <property type="entry name" value="PDZ"/>
</dbReference>
<evidence type="ECO:0000256" key="2">
    <source>
        <dbReference type="ARBA" id="ARBA00022801"/>
    </source>
</evidence>
<protein>
    <submittedName>
        <fullName evidence="5">Serine protease</fullName>
    </submittedName>
</protein>
<keyword evidence="1 5" id="KW-0645">Protease</keyword>
<evidence type="ECO:0000256" key="3">
    <source>
        <dbReference type="SAM" id="MobiDB-lite"/>
    </source>
</evidence>
<reference evidence="5" key="1">
    <citation type="submission" date="2020-02" db="EMBL/GenBank/DDBJ databases">
        <authorList>
            <person name="Meier V. D."/>
        </authorList>
    </citation>
    <scope>NUCLEOTIDE SEQUENCE</scope>
    <source>
        <strain evidence="5">AVDCRST_MAG58</strain>
    </source>
</reference>
<dbReference type="Gene3D" id="2.30.42.10">
    <property type="match status" value="1"/>
</dbReference>
<evidence type="ECO:0000313" key="5">
    <source>
        <dbReference type="EMBL" id="CAA9449776.1"/>
    </source>
</evidence>
<dbReference type="SUPFAM" id="SSF50156">
    <property type="entry name" value="PDZ domain-like"/>
    <property type="match status" value="1"/>
</dbReference>
<dbReference type="Pfam" id="PF13180">
    <property type="entry name" value="PDZ_2"/>
    <property type="match status" value="1"/>
</dbReference>
<feature type="compositionally biased region" description="Basic and acidic residues" evidence="3">
    <location>
        <begin position="275"/>
        <end position="287"/>
    </location>
</feature>
<feature type="domain" description="PDZ" evidence="4">
    <location>
        <begin position="245"/>
        <end position="335"/>
    </location>
</feature>
<name>A0A6J4QWC8_9ACTN</name>
<sequence>MTIKEVAPTPESSGPTPVSNEGSSVHEVYTRDSRGVVSVDVAATSEAGPGGGSGFVVDEAGHVVTNQHVVEGAEEISVRFADGVRREAEVVGQDPSTDVALIKVDAPKAALEPLTLGDSNSVGVGEPVIAIGNPLNIGISVTTGIVSGLGRPITAPNDYTINDAVQTDAAINPGNSGGPLLDSRGTVIGVNAQIASESGGFEGVGFAVPINTVKDVIKQLITDGKVVHGYIGVSMYQLGIDELSAYAGLSEKDLRERYGLPGNGAIVSEVTPDGPAEKAGIRGGGEKEIEGIPVPMGDVITGIEGDPVSSSDDVIEVVNSVRPGERLVMTVVTPGEKGRRVEVTVGTRPEGV</sequence>
<dbReference type="InterPro" id="IPR001940">
    <property type="entry name" value="Peptidase_S1C"/>
</dbReference>
<dbReference type="PRINTS" id="PR00834">
    <property type="entry name" value="PROTEASES2C"/>
</dbReference>
<dbReference type="SMART" id="SM00228">
    <property type="entry name" value="PDZ"/>
    <property type="match status" value="1"/>
</dbReference>
<accession>A0A6J4QWC8</accession>
<dbReference type="PANTHER" id="PTHR43343">
    <property type="entry name" value="PEPTIDASE S12"/>
    <property type="match status" value="1"/>
</dbReference>
<dbReference type="InterPro" id="IPR036034">
    <property type="entry name" value="PDZ_sf"/>
</dbReference>
<dbReference type="InterPro" id="IPR051201">
    <property type="entry name" value="Chloro_Bact_Ser_Proteases"/>
</dbReference>
<keyword evidence="2" id="KW-0378">Hydrolase</keyword>
<feature type="region of interest" description="Disordered" evidence="3">
    <location>
        <begin position="265"/>
        <end position="287"/>
    </location>
</feature>
<feature type="region of interest" description="Disordered" evidence="3">
    <location>
        <begin position="1"/>
        <end position="26"/>
    </location>
</feature>
<dbReference type="AlphaFoldDB" id="A0A6J4QWC8"/>
<evidence type="ECO:0000259" key="4">
    <source>
        <dbReference type="SMART" id="SM00228"/>
    </source>
</evidence>
<gene>
    <name evidence="5" type="ORF">AVDCRST_MAG58-881</name>
</gene>
<dbReference type="InterPro" id="IPR009003">
    <property type="entry name" value="Peptidase_S1_PA"/>
</dbReference>
<proteinExistence type="predicted"/>
<dbReference type="PANTHER" id="PTHR43343:SF3">
    <property type="entry name" value="PROTEASE DO-LIKE 8, CHLOROPLASTIC"/>
    <property type="match status" value="1"/>
</dbReference>
<dbReference type="GO" id="GO:0004252">
    <property type="term" value="F:serine-type endopeptidase activity"/>
    <property type="evidence" value="ECO:0007669"/>
    <property type="project" value="InterPro"/>
</dbReference>
<dbReference type="Pfam" id="PF13365">
    <property type="entry name" value="Trypsin_2"/>
    <property type="match status" value="1"/>
</dbReference>
<dbReference type="GO" id="GO:0006508">
    <property type="term" value="P:proteolysis"/>
    <property type="evidence" value="ECO:0007669"/>
    <property type="project" value="UniProtKB-KW"/>
</dbReference>
<organism evidence="5">
    <name type="scientific">uncultured Rubrobacteraceae bacterium</name>
    <dbReference type="NCBI Taxonomy" id="349277"/>
    <lineage>
        <taxon>Bacteria</taxon>
        <taxon>Bacillati</taxon>
        <taxon>Actinomycetota</taxon>
        <taxon>Rubrobacteria</taxon>
        <taxon>Rubrobacterales</taxon>
        <taxon>Rubrobacteraceae</taxon>
        <taxon>environmental samples</taxon>
    </lineage>
</organism>
<dbReference type="SUPFAM" id="SSF50494">
    <property type="entry name" value="Trypsin-like serine proteases"/>
    <property type="match status" value="1"/>
</dbReference>
<evidence type="ECO:0000256" key="1">
    <source>
        <dbReference type="ARBA" id="ARBA00022670"/>
    </source>
</evidence>